<sequence>MPKKLLFTAIALSLPTAAFSQEEEVETPFSSVSESERKNAEGKISSLEQITVTARRIKGDALSYPGAVSVISPEVIEREQASTVIDLLNLVPGFNLDYDVGRDIGRNFTLRGFGFADEDRVIVKVDGARRSFNFANQISTFGVDPEMLREVEVVRGSSSVVHGGGAFGGVMEMRTKDARDLLRDGEAFGTRIKLGYNDNNRSHVAAHVFGTNDARNFDYLLSALGTNARTHQLAGGLDVPTKNDKREGLLKLRYAPASDHELHFKLQSSKMDVRNPWNTLWHLAEWTDTEITGTHTQQDVAASWYYTPAGSWINLAVDVFANRTEYDRRIWDLPPIDEYSGLVDRNRYAGVNAQNLTRFSTGAVRHTVQFGFDATARKEDQFDKYTREYALLASAKSRDYGLYLQDSMSFGERGQWEVLAAARYDRFEREAGRLSQPLPQESTDTYDSHRLSPRLGLGWQANDWLRVFANYSEVFRAPSAFELYATGSGNPWTFWVPNLGLKAEVGREYEGGIALDLGSLAGVDALLFKLNAFRGDFEDFIDLVDIDPRTPIAGDTGVGGTLRDRLNQYRNLDSVERRGIEVEGSFRNGNWSADLVYSKLKVRDEETGSDVPHAFADKLLLTAGYRIAPIDVQLDWRLNWYFAAPNRPARNASGQWLIDRSFKTHDVFVSWRPRAWSGFALAGGVRNVFDQEVIRPGYPGTTTQVGIGRSVFGEASWQF</sequence>
<dbReference type="InterPro" id="IPR037066">
    <property type="entry name" value="Plug_dom_sf"/>
</dbReference>
<evidence type="ECO:0000256" key="9">
    <source>
        <dbReference type="PROSITE-ProRule" id="PRU01360"/>
    </source>
</evidence>
<dbReference type="Gene3D" id="2.40.170.20">
    <property type="entry name" value="TonB-dependent receptor, beta-barrel domain"/>
    <property type="match status" value="1"/>
</dbReference>
<evidence type="ECO:0000256" key="11">
    <source>
        <dbReference type="SAM" id="SignalP"/>
    </source>
</evidence>
<dbReference type="Gene3D" id="2.170.130.10">
    <property type="entry name" value="TonB-dependent receptor, plug domain"/>
    <property type="match status" value="1"/>
</dbReference>
<organism evidence="14 15">
    <name type="scientific">Dokdonella ginsengisoli</name>
    <dbReference type="NCBI Taxonomy" id="363846"/>
    <lineage>
        <taxon>Bacteria</taxon>
        <taxon>Pseudomonadati</taxon>
        <taxon>Pseudomonadota</taxon>
        <taxon>Gammaproteobacteria</taxon>
        <taxon>Lysobacterales</taxon>
        <taxon>Rhodanobacteraceae</taxon>
        <taxon>Dokdonella</taxon>
    </lineage>
</organism>
<comment type="caution">
    <text evidence="14">The sequence shown here is derived from an EMBL/GenBank/DDBJ whole genome shotgun (WGS) entry which is preliminary data.</text>
</comment>
<keyword evidence="3 9" id="KW-0813">Transport</keyword>
<evidence type="ECO:0000256" key="4">
    <source>
        <dbReference type="ARBA" id="ARBA00022452"/>
    </source>
</evidence>
<dbReference type="NCBIfam" id="TIGR01785">
    <property type="entry name" value="TonB-hemin"/>
    <property type="match status" value="1"/>
</dbReference>
<evidence type="ECO:0000256" key="1">
    <source>
        <dbReference type="ARBA" id="ARBA00004571"/>
    </source>
</evidence>
<keyword evidence="8 9" id="KW-0998">Cell outer membrane</keyword>
<keyword evidence="4 9" id="KW-1134">Transmembrane beta strand</keyword>
<dbReference type="InterPro" id="IPR011276">
    <property type="entry name" value="TonB_haem/Hb_rcpt"/>
</dbReference>
<keyword evidence="11" id="KW-0732">Signal</keyword>
<name>A0ABV9QYH7_9GAMM</name>
<evidence type="ECO:0000256" key="5">
    <source>
        <dbReference type="ARBA" id="ARBA00022692"/>
    </source>
</evidence>
<dbReference type="Pfam" id="PF07715">
    <property type="entry name" value="Plug"/>
    <property type="match status" value="1"/>
</dbReference>
<dbReference type="InterPro" id="IPR036942">
    <property type="entry name" value="Beta-barrel_TonB_sf"/>
</dbReference>
<comment type="subcellular location">
    <subcellularLocation>
        <location evidence="1 9">Cell outer membrane</location>
        <topology evidence="1 9">Multi-pass membrane protein</topology>
    </subcellularLocation>
</comment>
<evidence type="ECO:0000256" key="3">
    <source>
        <dbReference type="ARBA" id="ARBA00022448"/>
    </source>
</evidence>
<dbReference type="RefSeq" id="WP_380022071.1">
    <property type="nucleotide sequence ID" value="NZ_JBHSHD010000010.1"/>
</dbReference>
<evidence type="ECO:0000259" key="12">
    <source>
        <dbReference type="Pfam" id="PF00593"/>
    </source>
</evidence>
<dbReference type="InterPro" id="IPR000531">
    <property type="entry name" value="Beta-barrel_TonB"/>
</dbReference>
<keyword evidence="7 9" id="KW-0472">Membrane</keyword>
<feature type="signal peptide" evidence="11">
    <location>
        <begin position="1"/>
        <end position="20"/>
    </location>
</feature>
<keyword evidence="6 10" id="KW-0798">TonB box</keyword>
<keyword evidence="5 9" id="KW-0812">Transmembrane</keyword>
<feature type="domain" description="TonB-dependent receptor plug" evidence="13">
    <location>
        <begin position="63"/>
        <end position="170"/>
    </location>
</feature>
<gene>
    <name evidence="14" type="ORF">ACFO6Q_15855</name>
</gene>
<accession>A0ABV9QYH7</accession>
<evidence type="ECO:0000256" key="10">
    <source>
        <dbReference type="RuleBase" id="RU003357"/>
    </source>
</evidence>
<evidence type="ECO:0000256" key="8">
    <source>
        <dbReference type="ARBA" id="ARBA00023237"/>
    </source>
</evidence>
<feature type="domain" description="TonB-dependent receptor-like beta-barrel" evidence="12">
    <location>
        <begin position="275"/>
        <end position="688"/>
    </location>
</feature>
<protein>
    <submittedName>
        <fullName evidence="14">TonB-dependent receptor domain-containing protein</fullName>
    </submittedName>
</protein>
<evidence type="ECO:0000256" key="7">
    <source>
        <dbReference type="ARBA" id="ARBA00023136"/>
    </source>
</evidence>
<evidence type="ECO:0000256" key="2">
    <source>
        <dbReference type="ARBA" id="ARBA00009810"/>
    </source>
</evidence>
<keyword evidence="15" id="KW-1185">Reference proteome</keyword>
<proteinExistence type="inferred from homology"/>
<dbReference type="PANTHER" id="PTHR30069">
    <property type="entry name" value="TONB-DEPENDENT OUTER MEMBRANE RECEPTOR"/>
    <property type="match status" value="1"/>
</dbReference>
<keyword evidence="14" id="KW-0675">Receptor</keyword>
<dbReference type="InterPro" id="IPR012910">
    <property type="entry name" value="Plug_dom"/>
</dbReference>
<dbReference type="PANTHER" id="PTHR30069:SF41">
    <property type="entry name" value="HEME_HEMOPEXIN UTILIZATION PROTEIN C"/>
    <property type="match status" value="1"/>
</dbReference>
<dbReference type="Proteomes" id="UP001595886">
    <property type="component" value="Unassembled WGS sequence"/>
</dbReference>
<dbReference type="InterPro" id="IPR039426">
    <property type="entry name" value="TonB-dep_rcpt-like"/>
</dbReference>
<dbReference type="SUPFAM" id="SSF56935">
    <property type="entry name" value="Porins"/>
    <property type="match status" value="1"/>
</dbReference>
<dbReference type="Pfam" id="PF00593">
    <property type="entry name" value="TonB_dep_Rec_b-barrel"/>
    <property type="match status" value="1"/>
</dbReference>
<evidence type="ECO:0000259" key="13">
    <source>
        <dbReference type="Pfam" id="PF07715"/>
    </source>
</evidence>
<evidence type="ECO:0000313" key="14">
    <source>
        <dbReference type="EMBL" id="MFC4821803.1"/>
    </source>
</evidence>
<comment type="similarity">
    <text evidence="2 9 10">Belongs to the TonB-dependent receptor family.</text>
</comment>
<reference evidence="15" key="1">
    <citation type="journal article" date="2019" name="Int. J. Syst. Evol. Microbiol.">
        <title>The Global Catalogue of Microorganisms (GCM) 10K type strain sequencing project: providing services to taxonomists for standard genome sequencing and annotation.</title>
        <authorList>
            <consortium name="The Broad Institute Genomics Platform"/>
            <consortium name="The Broad Institute Genome Sequencing Center for Infectious Disease"/>
            <person name="Wu L."/>
            <person name="Ma J."/>
        </authorList>
    </citation>
    <scope>NUCLEOTIDE SEQUENCE [LARGE SCALE GENOMIC DNA]</scope>
    <source>
        <strain evidence="15">CCUG 30340</strain>
    </source>
</reference>
<evidence type="ECO:0000313" key="15">
    <source>
        <dbReference type="Proteomes" id="UP001595886"/>
    </source>
</evidence>
<evidence type="ECO:0000256" key="6">
    <source>
        <dbReference type="ARBA" id="ARBA00023077"/>
    </source>
</evidence>
<feature type="chain" id="PRO_5046478015" evidence="11">
    <location>
        <begin position="21"/>
        <end position="719"/>
    </location>
</feature>
<dbReference type="EMBL" id="JBHSHD010000010">
    <property type="protein sequence ID" value="MFC4821803.1"/>
    <property type="molecule type" value="Genomic_DNA"/>
</dbReference>
<dbReference type="PROSITE" id="PS52016">
    <property type="entry name" value="TONB_DEPENDENT_REC_3"/>
    <property type="match status" value="1"/>
</dbReference>
<dbReference type="CDD" id="cd01347">
    <property type="entry name" value="ligand_gated_channel"/>
    <property type="match status" value="1"/>
</dbReference>